<dbReference type="EMBL" id="JBFXLS010000095">
    <property type="protein sequence ID" value="KAL2817069.1"/>
    <property type="molecule type" value="Genomic_DNA"/>
</dbReference>
<sequence>MSQYLPSCPAHIDRSFGPWARSCRGGFDFTLLFEETILAIPLSCLFLLVLPIRMLHLIHTQTKVVKSPLRQFKVVLSACLASIDLTILVLWITSPRSAITLTAATIPTSALTLIASLGLSVISWFEHARTIRPSFLINIYLFLSVLLDTARVRTLWMLGPYKAIPAAFTCSLVLRCGMLVLESVEKRKILAFDVKNVSKDSTSGPFSHSIFYWLSSLFLNGYRKTLSLDDLYPLSKDLRSKNLAINLQVAWDDVLDKKRPHALLLTWLWAYRWTLLFAAIPRLFMIGFTFAQPFLISSAISLAASTSTDEYDSYGYGLIGAYAIVYTGIAISTGQYEYVVSRLIVVLRGSVIPSLFHHALHLDISDTSGEDSLTLINTDLETIGQGIRVLHEIWASSVEIGIAIWLLARQIHLACLAPVGFAIAIMGTCAAIAAPMGRSQAAWIQASQKRVTLTSKVLANVKSLRLSGISAAMFSVIQSLRITELIIARRFRFLLGAAAMFSNCTPILSPILMFATFVGIATHTGDSFTILKAFSSLSLLSLLNNPLTIVLYSFPSLASAITSFARIQDFMNRKTRDDMRVCRPKSHYLSEGANNIWTDHYSSGIHSDQVEMDRITLGTNGELIAFVQGHASLPYSDDRMIRIPGWRIYRGTFTVILGPVGSGKSTLLRCLLGEHSKFNGGMQLNTGSMAFCSESPWIPARNVQEVVIGEELFDASWYGDVLDACALRQDLDAWPHGDKMLVGSKGVALSGGQKQRLALARAVYSKREVLILDNVFSGLDMQTRETVLRKLFGEDGLLRQRGVTTILASSQGRGYITFDHACSEADTALVSDSIFAHRIALLNQDGTLEEQERQSFKAQRSSVEGLSYSAREGVNDQALNNPAVEVEDDMARYTDLSVYVFYFKSAGLVPCVIFLLGMAVFAFCYSFPVLWLKWWSEASETRPNSETGKWLSVYVVLGIAGTVGFLIGIWVLLIVMIANSGQYFHTLLVETVSRATMGFFSSVKHGSIINRFSQDMQLVDMELPLNATNTSALFFLCFAQCVLLGISSRYVAVSFPFLAAAFYSVQRFYLRTSRQMRLLDIGHKAPVYSHFVETLNGLSTIRAFGWERESTRLIHKALDDSQRPYYLLYCLQAWLTVVLNLITAVLALIIITVSMTLRESIGPGYIGVSLTNILTFSAIFKSLISAWVGLEISIGAITRIRYFSSGTKREHSAHSAAVSDEEWPREGKIEYRNVSATYGSSNLVLDNVSFSIRQGQKLAVCGRTGSGKSSLALSLFRMLEILGGQILVDDVDIMSLDPDYVRNRLVAVPQDIIIFEGTVRLNLDPTNSLEDREIVLALQKVQIWTVVDQKGGLDANVTESSFSQGEQQLLGFARAMLRKSRVLVLDEAASSLDDETKKVIDLLLNVHFKDWTVISILHQLETVLAFDKVAVMDNGRLVEFDEPHVLLASNSIFQRLYRIHQDANQNPTD</sequence>
<dbReference type="Pfam" id="PF00005">
    <property type="entry name" value="ABC_tran"/>
    <property type="match status" value="2"/>
</dbReference>
<evidence type="ECO:0000259" key="9">
    <source>
        <dbReference type="PROSITE" id="PS50893"/>
    </source>
</evidence>
<feature type="transmembrane region" description="Helical" evidence="8">
    <location>
        <begin position="494"/>
        <end position="521"/>
    </location>
</feature>
<dbReference type="InterPro" id="IPR044726">
    <property type="entry name" value="ABCC_6TM_D2"/>
</dbReference>
<feature type="domain" description="ABC transmembrane type-1" evidence="10">
    <location>
        <begin position="912"/>
        <end position="1191"/>
    </location>
</feature>
<dbReference type="InterPro" id="IPR050173">
    <property type="entry name" value="ABC_transporter_C-like"/>
</dbReference>
<dbReference type="InterPro" id="IPR027417">
    <property type="entry name" value="P-loop_NTPase"/>
</dbReference>
<comment type="caution">
    <text evidence="11">The sequence shown here is derived from an EMBL/GenBank/DDBJ whole genome shotgun (WGS) entry which is preliminary data.</text>
</comment>
<dbReference type="SUPFAM" id="SSF52540">
    <property type="entry name" value="P-loop containing nucleoside triphosphate hydrolases"/>
    <property type="match status" value="2"/>
</dbReference>
<dbReference type="Gene3D" id="1.20.1560.10">
    <property type="entry name" value="ABC transporter type 1, transmembrane domain"/>
    <property type="match status" value="2"/>
</dbReference>
<feature type="transmembrane region" description="Helical" evidence="8">
    <location>
        <begin position="314"/>
        <end position="333"/>
    </location>
</feature>
<keyword evidence="4" id="KW-0547">Nucleotide-binding</keyword>
<reference evidence="11 12" key="1">
    <citation type="submission" date="2024-07" db="EMBL/GenBank/DDBJ databases">
        <title>Section-level genome sequencing and comparative genomics of Aspergillus sections Usti and Cavernicolus.</title>
        <authorList>
            <consortium name="Lawrence Berkeley National Laboratory"/>
            <person name="Nybo J.L."/>
            <person name="Vesth T.C."/>
            <person name="Theobald S."/>
            <person name="Frisvad J.C."/>
            <person name="Larsen T.O."/>
            <person name="Kjaerboelling I."/>
            <person name="Rothschild-Mancinelli K."/>
            <person name="Lyhne E.K."/>
            <person name="Kogle M.E."/>
            <person name="Barry K."/>
            <person name="Clum A."/>
            <person name="Na H."/>
            <person name="Ledsgaard L."/>
            <person name="Lin J."/>
            <person name="Lipzen A."/>
            <person name="Kuo A."/>
            <person name="Riley R."/>
            <person name="Mondo S."/>
            <person name="LaButti K."/>
            <person name="Haridas S."/>
            <person name="Pangalinan J."/>
            <person name="Salamov A.A."/>
            <person name="Simmons B.A."/>
            <person name="Magnuson J.K."/>
            <person name="Chen J."/>
            <person name="Drula E."/>
            <person name="Henrissat B."/>
            <person name="Wiebenga A."/>
            <person name="Lubbers R.J."/>
            <person name="Gomes A.C."/>
            <person name="Makela M.R."/>
            <person name="Stajich J."/>
            <person name="Grigoriev I.V."/>
            <person name="Mortensen U.H."/>
            <person name="De vries R.P."/>
            <person name="Baker S.E."/>
            <person name="Andersen M.R."/>
        </authorList>
    </citation>
    <scope>NUCLEOTIDE SEQUENCE [LARGE SCALE GENOMIC DNA]</scope>
    <source>
        <strain evidence="11 12">CBS 600.67</strain>
    </source>
</reference>
<dbReference type="InterPro" id="IPR036640">
    <property type="entry name" value="ABC1_TM_sf"/>
</dbReference>
<feature type="transmembrane region" description="Helical" evidence="8">
    <location>
        <begin position="464"/>
        <end position="482"/>
    </location>
</feature>
<feature type="transmembrane region" description="Helical" evidence="8">
    <location>
        <begin position="951"/>
        <end position="978"/>
    </location>
</feature>
<feature type="transmembrane region" description="Helical" evidence="8">
    <location>
        <begin position="1173"/>
        <end position="1198"/>
    </location>
</feature>
<feature type="transmembrane region" description="Helical" evidence="8">
    <location>
        <begin position="36"/>
        <end position="53"/>
    </location>
</feature>
<dbReference type="Pfam" id="PF00664">
    <property type="entry name" value="ABC_membrane"/>
    <property type="match status" value="2"/>
</dbReference>
<dbReference type="InterPro" id="IPR017871">
    <property type="entry name" value="ABC_transporter-like_CS"/>
</dbReference>
<evidence type="ECO:0000313" key="11">
    <source>
        <dbReference type="EMBL" id="KAL2817069.1"/>
    </source>
</evidence>
<comment type="subcellular location">
    <subcellularLocation>
        <location evidence="1">Membrane</location>
        <topology evidence="1">Multi-pass membrane protein</topology>
    </subcellularLocation>
</comment>
<dbReference type="Proteomes" id="UP001610335">
    <property type="component" value="Unassembled WGS sequence"/>
</dbReference>
<dbReference type="PANTHER" id="PTHR24223">
    <property type="entry name" value="ATP-BINDING CASSETTE SUB-FAMILY C"/>
    <property type="match status" value="1"/>
</dbReference>
<dbReference type="PROSITE" id="PS00211">
    <property type="entry name" value="ABC_TRANSPORTER_1"/>
    <property type="match status" value="2"/>
</dbReference>
<feature type="transmembrane region" description="Helical" evidence="8">
    <location>
        <begin position="907"/>
        <end position="931"/>
    </location>
</feature>
<feature type="domain" description="ABC transporter" evidence="9">
    <location>
        <begin position="624"/>
        <end position="869"/>
    </location>
</feature>
<feature type="transmembrane region" description="Helical" evidence="8">
    <location>
        <begin position="549"/>
        <end position="567"/>
    </location>
</feature>
<evidence type="ECO:0000256" key="3">
    <source>
        <dbReference type="ARBA" id="ARBA00022692"/>
    </source>
</evidence>
<dbReference type="PROSITE" id="PS50893">
    <property type="entry name" value="ABC_TRANSPORTER_2"/>
    <property type="match status" value="2"/>
</dbReference>
<dbReference type="InterPro" id="IPR011527">
    <property type="entry name" value="ABC1_TM_dom"/>
</dbReference>
<dbReference type="CDD" id="cd03244">
    <property type="entry name" value="ABCC_MRP_domain2"/>
    <property type="match status" value="1"/>
</dbReference>
<evidence type="ECO:0000256" key="6">
    <source>
        <dbReference type="ARBA" id="ARBA00022989"/>
    </source>
</evidence>
<dbReference type="SMART" id="SM00382">
    <property type="entry name" value="AAA"/>
    <property type="match status" value="2"/>
</dbReference>
<proteinExistence type="predicted"/>
<gene>
    <name evidence="11" type="ORF">BDW59DRAFT_175603</name>
</gene>
<organism evidence="11 12">
    <name type="scientific">Aspergillus cavernicola</name>
    <dbReference type="NCBI Taxonomy" id="176166"/>
    <lineage>
        <taxon>Eukaryota</taxon>
        <taxon>Fungi</taxon>
        <taxon>Dikarya</taxon>
        <taxon>Ascomycota</taxon>
        <taxon>Pezizomycotina</taxon>
        <taxon>Eurotiomycetes</taxon>
        <taxon>Eurotiomycetidae</taxon>
        <taxon>Eurotiales</taxon>
        <taxon>Aspergillaceae</taxon>
        <taxon>Aspergillus</taxon>
        <taxon>Aspergillus subgen. Nidulantes</taxon>
    </lineage>
</organism>
<feature type="transmembrane region" description="Helical" evidence="8">
    <location>
        <begin position="273"/>
        <end position="294"/>
    </location>
</feature>
<dbReference type="PROSITE" id="PS50929">
    <property type="entry name" value="ABC_TM1F"/>
    <property type="match status" value="2"/>
</dbReference>
<keyword evidence="7 8" id="KW-0472">Membrane</keyword>
<name>A0ABR4HNK3_9EURO</name>
<feature type="domain" description="ABC transmembrane type-1" evidence="10">
    <location>
        <begin position="283"/>
        <end position="559"/>
    </location>
</feature>
<keyword evidence="3 8" id="KW-0812">Transmembrane</keyword>
<dbReference type="SUPFAM" id="SSF90123">
    <property type="entry name" value="ABC transporter transmembrane region"/>
    <property type="match status" value="2"/>
</dbReference>
<evidence type="ECO:0000259" key="10">
    <source>
        <dbReference type="PROSITE" id="PS50929"/>
    </source>
</evidence>
<dbReference type="Gene3D" id="3.40.50.300">
    <property type="entry name" value="P-loop containing nucleotide triphosphate hydrolases"/>
    <property type="match status" value="2"/>
</dbReference>
<evidence type="ECO:0008006" key="13">
    <source>
        <dbReference type="Google" id="ProtNLM"/>
    </source>
</evidence>
<protein>
    <recommendedName>
        <fullName evidence="13">P-loop containing nucleoside triphosphate hydrolase protein</fullName>
    </recommendedName>
</protein>
<evidence type="ECO:0000256" key="7">
    <source>
        <dbReference type="ARBA" id="ARBA00023136"/>
    </source>
</evidence>
<evidence type="ECO:0000256" key="8">
    <source>
        <dbReference type="SAM" id="Phobius"/>
    </source>
</evidence>
<keyword evidence="6 8" id="KW-1133">Transmembrane helix</keyword>
<keyword evidence="5" id="KW-0067">ATP-binding</keyword>
<feature type="transmembrane region" description="Helical" evidence="8">
    <location>
        <begin position="1023"/>
        <end position="1046"/>
    </location>
</feature>
<keyword evidence="12" id="KW-1185">Reference proteome</keyword>
<dbReference type="InterPro" id="IPR003593">
    <property type="entry name" value="AAA+_ATPase"/>
</dbReference>
<evidence type="ECO:0000256" key="2">
    <source>
        <dbReference type="ARBA" id="ARBA00022448"/>
    </source>
</evidence>
<evidence type="ECO:0000256" key="5">
    <source>
        <dbReference type="ARBA" id="ARBA00022840"/>
    </source>
</evidence>
<dbReference type="CDD" id="cd18580">
    <property type="entry name" value="ABC_6TM_ABCC_D2"/>
    <property type="match status" value="1"/>
</dbReference>
<evidence type="ECO:0000256" key="1">
    <source>
        <dbReference type="ARBA" id="ARBA00004141"/>
    </source>
</evidence>
<feature type="transmembrane region" description="Helical" evidence="8">
    <location>
        <begin position="1126"/>
        <end position="1153"/>
    </location>
</feature>
<feature type="transmembrane region" description="Helical" evidence="8">
    <location>
        <begin position="413"/>
        <end position="434"/>
    </location>
</feature>
<dbReference type="InterPro" id="IPR003439">
    <property type="entry name" value="ABC_transporter-like_ATP-bd"/>
</dbReference>
<dbReference type="InterPro" id="IPR056227">
    <property type="entry name" value="TMD0_ABC"/>
</dbReference>
<feature type="domain" description="ABC transporter" evidence="9">
    <location>
        <begin position="1229"/>
        <end position="1459"/>
    </location>
</feature>
<dbReference type="PANTHER" id="PTHR24223:SF399">
    <property type="entry name" value="ABC TRANSPORTER ATNG"/>
    <property type="match status" value="1"/>
</dbReference>
<feature type="transmembrane region" description="Helical" evidence="8">
    <location>
        <begin position="74"/>
        <end position="92"/>
    </location>
</feature>
<dbReference type="Pfam" id="PF24357">
    <property type="entry name" value="TMD0_ABC"/>
    <property type="match status" value="1"/>
</dbReference>
<keyword evidence="2" id="KW-0813">Transport</keyword>
<evidence type="ECO:0000256" key="4">
    <source>
        <dbReference type="ARBA" id="ARBA00022741"/>
    </source>
</evidence>
<evidence type="ECO:0000313" key="12">
    <source>
        <dbReference type="Proteomes" id="UP001610335"/>
    </source>
</evidence>
<feature type="transmembrane region" description="Helical" evidence="8">
    <location>
        <begin position="98"/>
        <end position="125"/>
    </location>
</feature>
<accession>A0ABR4HNK3</accession>